<dbReference type="Proteomes" id="UP000321172">
    <property type="component" value="Chromosome"/>
</dbReference>
<keyword evidence="1" id="KW-0472">Membrane</keyword>
<proteinExistence type="predicted"/>
<protein>
    <submittedName>
        <fullName evidence="2">FixH family protein</fullName>
    </submittedName>
</protein>
<evidence type="ECO:0000313" key="3">
    <source>
        <dbReference type="Proteomes" id="UP000321172"/>
    </source>
</evidence>
<dbReference type="RefSeq" id="WP_147089126.1">
    <property type="nucleotide sequence ID" value="NZ_BAABJD010000002.1"/>
</dbReference>
<keyword evidence="1" id="KW-1133">Transmembrane helix</keyword>
<gene>
    <name evidence="2" type="ORF">FRF71_02770</name>
</gene>
<sequence length="154" mass="16443">MTIAASTKGQLTGRKVTAIFVVFFGIVMAVNFTMAHFASSTFGGVVVENSYVASQHYNKWLGAAAAQQKLGWSATLARLPDDRVAVRFAGAPDGLTVSAVARHPLGHAPDQALVFVRAADGAFVSTRAVAPGRWMVRIAAEAGNAKWREEQELR</sequence>
<dbReference type="OrthoDB" id="1495896at2"/>
<dbReference type="EMBL" id="CP042345">
    <property type="protein sequence ID" value="QEA15145.1"/>
    <property type="molecule type" value="Genomic_DNA"/>
</dbReference>
<keyword evidence="3" id="KW-1185">Reference proteome</keyword>
<dbReference type="AlphaFoldDB" id="A0A5B8S2U8"/>
<evidence type="ECO:0000313" key="2">
    <source>
        <dbReference type="EMBL" id="QEA15145.1"/>
    </source>
</evidence>
<name>A0A5B8S2U8_9SPHN</name>
<dbReference type="Pfam" id="PF05751">
    <property type="entry name" value="FixH"/>
    <property type="match status" value="1"/>
</dbReference>
<dbReference type="KEGG" id="ngf:FRF71_02770"/>
<accession>A0A5B8S2U8</accession>
<evidence type="ECO:0000256" key="1">
    <source>
        <dbReference type="SAM" id="Phobius"/>
    </source>
</evidence>
<feature type="transmembrane region" description="Helical" evidence="1">
    <location>
        <begin position="16"/>
        <end position="38"/>
    </location>
</feature>
<organism evidence="2 3">
    <name type="scientific">Novosphingobium ginsenosidimutans</name>
    <dbReference type="NCBI Taxonomy" id="1176536"/>
    <lineage>
        <taxon>Bacteria</taxon>
        <taxon>Pseudomonadati</taxon>
        <taxon>Pseudomonadota</taxon>
        <taxon>Alphaproteobacteria</taxon>
        <taxon>Sphingomonadales</taxon>
        <taxon>Sphingomonadaceae</taxon>
        <taxon>Novosphingobium</taxon>
    </lineage>
</organism>
<reference evidence="2 3" key="1">
    <citation type="journal article" date="2013" name="J. Microbiol. Biotechnol.">
        <title>Novosphingobium ginsenosidimutans sp. nov., with the ability to convert ginsenoside.</title>
        <authorList>
            <person name="Kim J.K."/>
            <person name="He D."/>
            <person name="Liu Q.M."/>
            <person name="Park H.Y."/>
            <person name="Jung M.S."/>
            <person name="Yoon M.H."/>
            <person name="Kim S.C."/>
            <person name="Im W.T."/>
        </authorList>
    </citation>
    <scope>NUCLEOTIDE SEQUENCE [LARGE SCALE GENOMIC DNA]</scope>
    <source>
        <strain evidence="2 3">FW-6</strain>
    </source>
</reference>
<dbReference type="InterPro" id="IPR008620">
    <property type="entry name" value="FixH"/>
</dbReference>
<keyword evidence="1" id="KW-0812">Transmembrane</keyword>